<accession>A0A0K0XYY8</accession>
<evidence type="ECO:0000313" key="1">
    <source>
        <dbReference type="EMBL" id="AKS42885.1"/>
    </source>
</evidence>
<dbReference type="EMBL" id="CP012154">
    <property type="protein sequence ID" value="AKS42885.1"/>
    <property type="molecule type" value="Genomic_DNA"/>
</dbReference>
<dbReference type="OrthoDB" id="9429675at2"/>
<proteinExistence type="predicted"/>
<keyword evidence="2" id="KW-1185">Reference proteome</keyword>
<dbReference type="RefSeq" id="WP_049726411.1">
    <property type="nucleotide sequence ID" value="NZ_CP012154.1"/>
</dbReference>
<gene>
    <name evidence="1" type="ORF">WM2015_2527</name>
</gene>
<evidence type="ECO:0000313" key="2">
    <source>
        <dbReference type="Proteomes" id="UP000066624"/>
    </source>
</evidence>
<dbReference type="Proteomes" id="UP000066624">
    <property type="component" value="Chromosome"/>
</dbReference>
<organism evidence="1 2">
    <name type="scientific">Wenzhouxiangella marina</name>
    <dbReference type="NCBI Taxonomy" id="1579979"/>
    <lineage>
        <taxon>Bacteria</taxon>
        <taxon>Pseudomonadati</taxon>
        <taxon>Pseudomonadota</taxon>
        <taxon>Gammaproteobacteria</taxon>
        <taxon>Chromatiales</taxon>
        <taxon>Wenzhouxiangellaceae</taxon>
        <taxon>Wenzhouxiangella</taxon>
    </lineage>
</organism>
<dbReference type="KEGG" id="wma:WM2015_2527"/>
<name>A0A0K0XYY8_9GAMM</name>
<protein>
    <submittedName>
        <fullName evidence="1">Uncharacterized protein</fullName>
    </submittedName>
</protein>
<dbReference type="AlphaFoldDB" id="A0A0K0XYY8"/>
<reference evidence="1 2" key="1">
    <citation type="submission" date="2015-07" db="EMBL/GenBank/DDBJ databases">
        <authorList>
            <person name="Noorani M."/>
        </authorList>
    </citation>
    <scope>NUCLEOTIDE SEQUENCE [LARGE SCALE GENOMIC DNA]</scope>
    <source>
        <strain evidence="1 2">KCTC 42284</strain>
    </source>
</reference>
<sequence>MNARHLLIASSLTLLSQLACASEDPTQPGNRWVEVSGSGVHRFSSAIVHSVTETEVGFVQRSTETVELSGDLEGRILYHPVSVFDFAAGTLVNTGHQVFSGQVLGMGPVLLHDDEFRFDVNLGTGETFGRVFLENRLNGPDIRCHLEIVGVGAMDEQGDALVDYTGSCRVRQLMPARERIR</sequence>